<sequence>MSGSGSADGSATSRPRVWDKGGTFRMVYTAQFEGSVFVLHSFQKKTMQTAQSDIDLAQRRYKQVKEQQHGKN</sequence>
<proteinExistence type="predicted"/>
<evidence type="ECO:0000313" key="2">
    <source>
        <dbReference type="Proteomes" id="UP001326110"/>
    </source>
</evidence>
<keyword evidence="2" id="KW-1185">Reference proteome</keyword>
<reference evidence="1 2" key="1">
    <citation type="submission" date="2023-11" db="EMBL/GenBank/DDBJ databases">
        <title>MicrobeMod: A computational toolkit for identifying prokaryotic methylation and restriction-modification with nanopore sequencing.</title>
        <authorList>
            <person name="Crits-Christoph A."/>
            <person name="Kang S.C."/>
            <person name="Lee H."/>
            <person name="Ostrov N."/>
        </authorList>
    </citation>
    <scope>NUCLEOTIDE SEQUENCE [LARGE SCALE GENOMIC DNA]</scope>
    <source>
        <strain evidence="1 2">ATCC 25935</strain>
    </source>
</reference>
<accession>A0ABZ0Y602</accession>
<name>A0ABZ0Y602_9BURK</name>
<gene>
    <name evidence="1" type="ORF">SR858_18715</name>
</gene>
<evidence type="ECO:0000313" key="1">
    <source>
        <dbReference type="EMBL" id="WQH07501.1"/>
    </source>
</evidence>
<dbReference type="Pfam" id="PF05973">
    <property type="entry name" value="Gp49"/>
    <property type="match status" value="1"/>
</dbReference>
<dbReference type="Proteomes" id="UP001326110">
    <property type="component" value="Chromosome"/>
</dbReference>
<dbReference type="InterPro" id="IPR009241">
    <property type="entry name" value="HigB-like"/>
</dbReference>
<dbReference type="EMBL" id="CP140152">
    <property type="protein sequence ID" value="WQH07501.1"/>
    <property type="molecule type" value="Genomic_DNA"/>
</dbReference>
<dbReference type="RefSeq" id="WP_322534627.1">
    <property type="nucleotide sequence ID" value="NZ_CP140152.1"/>
</dbReference>
<organism evidence="1 2">
    <name type="scientific">Duganella zoogloeoides</name>
    <dbReference type="NCBI Taxonomy" id="75659"/>
    <lineage>
        <taxon>Bacteria</taxon>
        <taxon>Pseudomonadati</taxon>
        <taxon>Pseudomonadota</taxon>
        <taxon>Betaproteobacteria</taxon>
        <taxon>Burkholderiales</taxon>
        <taxon>Oxalobacteraceae</taxon>
        <taxon>Telluria group</taxon>
        <taxon>Duganella</taxon>
    </lineage>
</organism>
<protein>
    <submittedName>
        <fullName evidence="1">Type II toxin-antitoxin system RelE/ParE family toxin</fullName>
    </submittedName>
</protein>